<dbReference type="EMBL" id="LXQA010233548">
    <property type="protein sequence ID" value="MCI36415.1"/>
    <property type="molecule type" value="Genomic_DNA"/>
</dbReference>
<feature type="region of interest" description="Disordered" evidence="5">
    <location>
        <begin position="1"/>
        <end position="23"/>
    </location>
</feature>
<dbReference type="InterPro" id="IPR000719">
    <property type="entry name" value="Prot_kinase_dom"/>
</dbReference>
<dbReference type="Proteomes" id="UP000265520">
    <property type="component" value="Unassembled WGS sequence"/>
</dbReference>
<evidence type="ECO:0000256" key="3">
    <source>
        <dbReference type="ARBA" id="ARBA00023136"/>
    </source>
</evidence>
<dbReference type="Pfam" id="PF07714">
    <property type="entry name" value="PK_Tyr_Ser-Thr"/>
    <property type="match status" value="1"/>
</dbReference>
<evidence type="ECO:0000259" key="6">
    <source>
        <dbReference type="PROSITE" id="PS50011"/>
    </source>
</evidence>
<dbReference type="AlphaFoldDB" id="A0A392RLJ9"/>
<keyword evidence="2" id="KW-0723">Serine/threonine-protein kinase</keyword>
<dbReference type="PANTHER" id="PTHR47985:SF44">
    <property type="entry name" value="SERINE_THREONINE-PROTEIN KINASE PBS1"/>
    <property type="match status" value="1"/>
</dbReference>
<evidence type="ECO:0000313" key="8">
    <source>
        <dbReference type="Proteomes" id="UP000265520"/>
    </source>
</evidence>
<sequence>MVQRSDRLVHGSSGQTGQFTEKDHMLSGRLLTAHGYSAPEFELGSYTQQSDVFSFGVVMLELLTGRKSYD</sequence>
<proteinExistence type="predicted"/>
<feature type="non-terminal residue" evidence="7">
    <location>
        <position position="70"/>
    </location>
</feature>
<evidence type="ECO:0000256" key="1">
    <source>
        <dbReference type="ARBA" id="ARBA00004193"/>
    </source>
</evidence>
<keyword evidence="2" id="KW-0808">Transferase</keyword>
<accession>A0A392RLJ9</accession>
<protein>
    <submittedName>
        <fullName evidence="7">Protein STRUBBELIG-RECEPTOR FAMILY 3-like</fullName>
    </submittedName>
</protein>
<keyword evidence="3" id="KW-0472">Membrane</keyword>
<comment type="subcellular location">
    <subcellularLocation>
        <location evidence="1">Cell membrane</location>
        <topology evidence="1">Lipid-anchor</topology>
    </subcellularLocation>
</comment>
<dbReference type="PROSITE" id="PS50011">
    <property type="entry name" value="PROTEIN_KINASE_DOM"/>
    <property type="match status" value="1"/>
</dbReference>
<dbReference type="Gene3D" id="1.10.510.10">
    <property type="entry name" value="Transferase(Phosphotransferase) domain 1"/>
    <property type="match status" value="1"/>
</dbReference>
<reference evidence="7 8" key="1">
    <citation type="journal article" date="2018" name="Front. Plant Sci.">
        <title>Red Clover (Trifolium pratense) and Zigzag Clover (T. medium) - A Picture of Genomic Similarities and Differences.</title>
        <authorList>
            <person name="Dluhosova J."/>
            <person name="Istvanek J."/>
            <person name="Nedelnik J."/>
            <person name="Repkova J."/>
        </authorList>
    </citation>
    <scope>NUCLEOTIDE SEQUENCE [LARGE SCALE GENOMIC DNA]</scope>
    <source>
        <strain evidence="8">cv. 10/8</strain>
        <tissue evidence="7">Leaf</tissue>
    </source>
</reference>
<evidence type="ECO:0000256" key="5">
    <source>
        <dbReference type="SAM" id="MobiDB-lite"/>
    </source>
</evidence>
<evidence type="ECO:0000313" key="7">
    <source>
        <dbReference type="EMBL" id="MCI36415.1"/>
    </source>
</evidence>
<name>A0A392RLJ9_9FABA</name>
<dbReference type="GO" id="GO:0005524">
    <property type="term" value="F:ATP binding"/>
    <property type="evidence" value="ECO:0007669"/>
    <property type="project" value="InterPro"/>
</dbReference>
<dbReference type="InterPro" id="IPR001245">
    <property type="entry name" value="Ser-Thr/Tyr_kinase_cat_dom"/>
</dbReference>
<dbReference type="PANTHER" id="PTHR47985">
    <property type="entry name" value="OS07G0668900 PROTEIN"/>
    <property type="match status" value="1"/>
</dbReference>
<keyword evidence="7" id="KW-0675">Receptor</keyword>
<dbReference type="GO" id="GO:0005886">
    <property type="term" value="C:plasma membrane"/>
    <property type="evidence" value="ECO:0007669"/>
    <property type="project" value="UniProtKB-SubCell"/>
</dbReference>
<keyword evidence="2" id="KW-0418">Kinase</keyword>
<keyword evidence="4" id="KW-0449">Lipoprotein</keyword>
<dbReference type="SUPFAM" id="SSF56112">
    <property type="entry name" value="Protein kinase-like (PK-like)"/>
    <property type="match status" value="1"/>
</dbReference>
<dbReference type="InterPro" id="IPR011009">
    <property type="entry name" value="Kinase-like_dom_sf"/>
</dbReference>
<dbReference type="GO" id="GO:0004674">
    <property type="term" value="F:protein serine/threonine kinase activity"/>
    <property type="evidence" value="ECO:0007669"/>
    <property type="project" value="UniProtKB-KW"/>
</dbReference>
<comment type="caution">
    <text evidence="7">The sequence shown here is derived from an EMBL/GenBank/DDBJ whole genome shotgun (WGS) entry which is preliminary data.</text>
</comment>
<organism evidence="7 8">
    <name type="scientific">Trifolium medium</name>
    <dbReference type="NCBI Taxonomy" id="97028"/>
    <lineage>
        <taxon>Eukaryota</taxon>
        <taxon>Viridiplantae</taxon>
        <taxon>Streptophyta</taxon>
        <taxon>Embryophyta</taxon>
        <taxon>Tracheophyta</taxon>
        <taxon>Spermatophyta</taxon>
        <taxon>Magnoliopsida</taxon>
        <taxon>eudicotyledons</taxon>
        <taxon>Gunneridae</taxon>
        <taxon>Pentapetalae</taxon>
        <taxon>rosids</taxon>
        <taxon>fabids</taxon>
        <taxon>Fabales</taxon>
        <taxon>Fabaceae</taxon>
        <taxon>Papilionoideae</taxon>
        <taxon>50 kb inversion clade</taxon>
        <taxon>NPAAA clade</taxon>
        <taxon>Hologalegina</taxon>
        <taxon>IRL clade</taxon>
        <taxon>Trifolieae</taxon>
        <taxon>Trifolium</taxon>
    </lineage>
</organism>
<keyword evidence="8" id="KW-1185">Reference proteome</keyword>
<evidence type="ECO:0000256" key="4">
    <source>
        <dbReference type="ARBA" id="ARBA00023288"/>
    </source>
</evidence>
<feature type="domain" description="Protein kinase" evidence="6">
    <location>
        <begin position="1"/>
        <end position="70"/>
    </location>
</feature>
<evidence type="ECO:0000256" key="2">
    <source>
        <dbReference type="ARBA" id="ARBA00022527"/>
    </source>
</evidence>